<accession>A0AAD8AMJ2</accession>
<keyword evidence="2" id="KW-1185">Reference proteome</keyword>
<proteinExistence type="predicted"/>
<protein>
    <submittedName>
        <fullName evidence="1">DNA-binding protein</fullName>
    </submittedName>
</protein>
<reference evidence="1" key="1">
    <citation type="journal article" date="2023" name="PLoS Negl. Trop. Dis.">
        <title>A genome sequence for Biomphalaria pfeifferi, the major vector snail for the human-infecting parasite Schistosoma mansoni.</title>
        <authorList>
            <person name="Bu L."/>
            <person name="Lu L."/>
            <person name="Laidemitt M.R."/>
            <person name="Zhang S.M."/>
            <person name="Mutuku M."/>
            <person name="Mkoji G."/>
            <person name="Steinauer M."/>
            <person name="Loker E.S."/>
        </authorList>
    </citation>
    <scope>NUCLEOTIDE SEQUENCE</scope>
    <source>
        <strain evidence="1">KasaAsao</strain>
    </source>
</reference>
<name>A0AAD8AMJ2_BIOPF</name>
<dbReference type="AlphaFoldDB" id="A0AAD8AMJ2"/>
<reference evidence="1" key="2">
    <citation type="submission" date="2023-04" db="EMBL/GenBank/DDBJ databases">
        <authorList>
            <person name="Bu L."/>
            <person name="Lu L."/>
            <person name="Laidemitt M.R."/>
            <person name="Zhang S.M."/>
            <person name="Mutuku M."/>
            <person name="Mkoji G."/>
            <person name="Steinauer M."/>
            <person name="Loker E.S."/>
        </authorList>
    </citation>
    <scope>NUCLEOTIDE SEQUENCE</scope>
    <source>
        <strain evidence="1">KasaAsao</strain>
        <tissue evidence="1">Whole Snail</tissue>
    </source>
</reference>
<evidence type="ECO:0000313" key="1">
    <source>
        <dbReference type="EMBL" id="KAK0038630.1"/>
    </source>
</evidence>
<dbReference type="EMBL" id="JASAOG010000496">
    <property type="protein sequence ID" value="KAK0038630.1"/>
    <property type="molecule type" value="Genomic_DNA"/>
</dbReference>
<comment type="caution">
    <text evidence="1">The sequence shown here is derived from an EMBL/GenBank/DDBJ whole genome shotgun (WGS) entry which is preliminary data.</text>
</comment>
<dbReference type="GO" id="GO:0003677">
    <property type="term" value="F:DNA binding"/>
    <property type="evidence" value="ECO:0007669"/>
    <property type="project" value="UniProtKB-KW"/>
</dbReference>
<dbReference type="Proteomes" id="UP001233172">
    <property type="component" value="Unassembled WGS sequence"/>
</dbReference>
<sequence>MSLKEQQNLLARLYTDSELREDFFAEPDKIGLDFDLTRNEIAEIVEIAPQELEFFAESLFWKRLREAEKFIPLTVKALNQDFHPLFRQFSQIFNPQSVKKHLEDALEFCRFLQKGEVSEIAQNIAVFEKTKLEFFGYGKRIAFCKLTCDIKPFLTEDCAEDVKRKRKFAVWIKLGNKIRHFYI</sequence>
<organism evidence="1 2">
    <name type="scientific">Biomphalaria pfeifferi</name>
    <name type="common">Bloodfluke planorb</name>
    <name type="synonym">Freshwater snail</name>
    <dbReference type="NCBI Taxonomy" id="112525"/>
    <lineage>
        <taxon>Eukaryota</taxon>
        <taxon>Metazoa</taxon>
        <taxon>Spiralia</taxon>
        <taxon>Lophotrochozoa</taxon>
        <taxon>Mollusca</taxon>
        <taxon>Gastropoda</taxon>
        <taxon>Heterobranchia</taxon>
        <taxon>Euthyneura</taxon>
        <taxon>Panpulmonata</taxon>
        <taxon>Hygrophila</taxon>
        <taxon>Lymnaeoidea</taxon>
        <taxon>Planorbidae</taxon>
        <taxon>Biomphalaria</taxon>
    </lineage>
</organism>
<evidence type="ECO:0000313" key="2">
    <source>
        <dbReference type="Proteomes" id="UP001233172"/>
    </source>
</evidence>
<gene>
    <name evidence="1" type="ORF">Bpfe_031574</name>
</gene>
<keyword evidence="1" id="KW-0238">DNA-binding</keyword>